<evidence type="ECO:0000256" key="14">
    <source>
        <dbReference type="ARBA" id="ARBA00025153"/>
    </source>
</evidence>
<feature type="binding site" evidence="17">
    <location>
        <begin position="423"/>
        <end position="427"/>
    </location>
    <ligand>
        <name>AMP</name>
        <dbReference type="ChEBI" id="CHEBI:456215"/>
    </ligand>
</feature>
<dbReference type="InterPro" id="IPR036652">
    <property type="entry name" value="YjeF_N_dom_sf"/>
</dbReference>
<dbReference type="InterPro" id="IPR000631">
    <property type="entry name" value="CARKD"/>
</dbReference>
<evidence type="ECO:0000256" key="1">
    <source>
        <dbReference type="ARBA" id="ARBA00000013"/>
    </source>
</evidence>
<dbReference type="PANTHER" id="PTHR12592:SF0">
    <property type="entry name" value="ATP-DEPENDENT (S)-NAD(P)H-HYDRATE DEHYDRATASE"/>
    <property type="match status" value="1"/>
</dbReference>
<keyword evidence="11 18" id="KW-0413">Isomerase</keyword>
<feature type="binding site" evidence="17">
    <location>
        <position position="386"/>
    </location>
    <ligand>
        <name>(6S)-NADPHX</name>
        <dbReference type="ChEBI" id="CHEBI:64076"/>
    </ligand>
</feature>
<keyword evidence="9 18" id="KW-0630">Potassium</keyword>
<evidence type="ECO:0000256" key="11">
    <source>
        <dbReference type="ARBA" id="ARBA00023235"/>
    </source>
</evidence>
<comment type="catalytic activity">
    <reaction evidence="15 17 19">
        <text>(6S)-NADHX + ADP = AMP + phosphate + NADH + H(+)</text>
        <dbReference type="Rhea" id="RHEA:32223"/>
        <dbReference type="ChEBI" id="CHEBI:15378"/>
        <dbReference type="ChEBI" id="CHEBI:43474"/>
        <dbReference type="ChEBI" id="CHEBI:57945"/>
        <dbReference type="ChEBI" id="CHEBI:64074"/>
        <dbReference type="ChEBI" id="CHEBI:456215"/>
        <dbReference type="ChEBI" id="CHEBI:456216"/>
        <dbReference type="EC" id="4.2.1.136"/>
    </reaction>
</comment>
<comment type="similarity">
    <text evidence="18">Belongs to the NnrE/AIBP family.</text>
</comment>
<dbReference type="InterPro" id="IPR029056">
    <property type="entry name" value="Ribokinase-like"/>
</dbReference>
<feature type="domain" description="YjeF C-terminal" evidence="20">
    <location>
        <begin position="236"/>
        <end position="504"/>
    </location>
</feature>
<evidence type="ECO:0000256" key="8">
    <source>
        <dbReference type="ARBA" id="ARBA00022857"/>
    </source>
</evidence>
<accession>A0A3N4UPP5</accession>
<dbReference type="Gene3D" id="3.40.1190.20">
    <property type="match status" value="1"/>
</dbReference>
<evidence type="ECO:0000256" key="5">
    <source>
        <dbReference type="ARBA" id="ARBA00022723"/>
    </source>
</evidence>
<keyword evidence="22" id="KW-0808">Transferase</keyword>
<keyword evidence="7 17" id="KW-0067">ATP-binding</keyword>
<keyword evidence="6 17" id="KW-0547">Nucleotide-binding</keyword>
<dbReference type="Proteomes" id="UP000272193">
    <property type="component" value="Unassembled WGS sequence"/>
</dbReference>
<feature type="binding site" evidence="17">
    <location>
        <position position="452"/>
    </location>
    <ligand>
        <name>AMP</name>
        <dbReference type="ChEBI" id="CHEBI:456215"/>
    </ligand>
</feature>
<comment type="cofactor">
    <cofactor evidence="17">
        <name>Mg(2+)</name>
        <dbReference type="ChEBI" id="CHEBI:18420"/>
    </cofactor>
</comment>
<dbReference type="Pfam" id="PF03853">
    <property type="entry name" value="YjeF_N"/>
    <property type="match status" value="1"/>
</dbReference>
<evidence type="ECO:0000256" key="7">
    <source>
        <dbReference type="ARBA" id="ARBA00022840"/>
    </source>
</evidence>
<proteinExistence type="inferred from homology"/>
<evidence type="ECO:0000256" key="2">
    <source>
        <dbReference type="ARBA" id="ARBA00000909"/>
    </source>
</evidence>
<dbReference type="PROSITE" id="PS51385">
    <property type="entry name" value="YJEF_N"/>
    <property type="match status" value="1"/>
</dbReference>
<name>A0A3N4UPP5_9BURK</name>
<comment type="function">
    <text evidence="17">Catalyzes the dehydration of the S-form of NAD(P)HX at the expense of ADP, which is converted to AMP. Together with NAD(P)HX epimerase, which catalyzes the epimerization of the S- and R-forms, the enzyme allows the repair of both epimers of NAD(P)HX, a damaged form of NAD(P)H that is a result of enzymatic or heat-dependent hydration.</text>
</comment>
<evidence type="ECO:0000256" key="15">
    <source>
        <dbReference type="ARBA" id="ARBA00048238"/>
    </source>
</evidence>
<keyword evidence="23" id="KW-1185">Reference proteome</keyword>
<comment type="similarity">
    <text evidence="3 19">In the N-terminal section; belongs to the NnrE/AIBP family.</text>
</comment>
<keyword evidence="8 17" id="KW-0521">NADP</keyword>
<comment type="catalytic activity">
    <reaction evidence="1 18 19">
        <text>(6R)-NADHX = (6S)-NADHX</text>
        <dbReference type="Rhea" id="RHEA:32215"/>
        <dbReference type="ChEBI" id="CHEBI:64074"/>
        <dbReference type="ChEBI" id="CHEBI:64075"/>
        <dbReference type="EC" id="5.1.99.6"/>
    </reaction>
</comment>
<dbReference type="EMBL" id="RKQL01000001">
    <property type="protein sequence ID" value="RPE72592.1"/>
    <property type="molecule type" value="Genomic_DNA"/>
</dbReference>
<feature type="binding site" evidence="17">
    <location>
        <position position="332"/>
    </location>
    <ligand>
        <name>(6S)-NADPHX</name>
        <dbReference type="ChEBI" id="CHEBI:64076"/>
    </ligand>
</feature>
<keyword evidence="12 17" id="KW-0456">Lyase</keyword>
<keyword evidence="13" id="KW-0511">Multifunctional enzyme</keyword>
<dbReference type="EC" id="5.1.99.6" evidence="19"/>
<evidence type="ECO:0000313" key="22">
    <source>
        <dbReference type="EMBL" id="RPE72592.1"/>
    </source>
</evidence>
<dbReference type="AlphaFoldDB" id="A0A3N4UPP5"/>
<evidence type="ECO:0000256" key="10">
    <source>
        <dbReference type="ARBA" id="ARBA00023027"/>
    </source>
</evidence>
<dbReference type="PIRSF" id="PIRSF017184">
    <property type="entry name" value="Nnr"/>
    <property type="match status" value="1"/>
</dbReference>
<evidence type="ECO:0000313" key="23">
    <source>
        <dbReference type="Proteomes" id="UP000272193"/>
    </source>
</evidence>
<feature type="binding site" evidence="18">
    <location>
        <position position="131"/>
    </location>
    <ligand>
        <name>K(+)</name>
        <dbReference type="ChEBI" id="CHEBI:29103"/>
    </ligand>
</feature>
<evidence type="ECO:0000256" key="3">
    <source>
        <dbReference type="ARBA" id="ARBA00006001"/>
    </source>
</evidence>
<dbReference type="InterPro" id="IPR030677">
    <property type="entry name" value="Nnr"/>
</dbReference>
<feature type="binding site" evidence="18">
    <location>
        <position position="164"/>
    </location>
    <ligand>
        <name>(6S)-NADPHX</name>
        <dbReference type="ChEBI" id="CHEBI:64076"/>
    </ligand>
</feature>
<dbReference type="Pfam" id="PF01256">
    <property type="entry name" value="Carb_kinase"/>
    <property type="match status" value="1"/>
</dbReference>
<evidence type="ECO:0000256" key="4">
    <source>
        <dbReference type="ARBA" id="ARBA00009524"/>
    </source>
</evidence>
<comment type="function">
    <text evidence="14 19">Bifunctional enzyme that catalyzes the epimerization of the S- and R-forms of NAD(P)HX and the dehydration of the S-form of NAD(P)HX at the expense of ADP, which is converted to AMP. This allows the repair of both epimers of NAD(P)HX, a damaged form of NAD(P)H that is a result of enzymatic or heat-dependent hydration.</text>
</comment>
<dbReference type="GO" id="GO:0046872">
    <property type="term" value="F:metal ion binding"/>
    <property type="evidence" value="ECO:0007669"/>
    <property type="project" value="UniProtKB-UniRule"/>
</dbReference>
<dbReference type="Gene3D" id="3.40.50.10260">
    <property type="entry name" value="YjeF N-terminal domain"/>
    <property type="match status" value="1"/>
</dbReference>
<dbReference type="CDD" id="cd01171">
    <property type="entry name" value="YXKO-related"/>
    <property type="match status" value="1"/>
</dbReference>
<dbReference type="HAMAP" id="MF_01965">
    <property type="entry name" value="NADHX_dehydratase"/>
    <property type="match status" value="1"/>
</dbReference>
<dbReference type="GO" id="GO:0052855">
    <property type="term" value="F:ADP-dependent NAD(P)H-hydrate dehydratase activity"/>
    <property type="evidence" value="ECO:0007669"/>
    <property type="project" value="UniProtKB-UniRule"/>
</dbReference>
<dbReference type="NCBIfam" id="TIGR00197">
    <property type="entry name" value="yjeF_nterm"/>
    <property type="match status" value="1"/>
</dbReference>
<evidence type="ECO:0000256" key="9">
    <source>
        <dbReference type="ARBA" id="ARBA00022958"/>
    </source>
</evidence>
<dbReference type="GO" id="GO:0110051">
    <property type="term" value="P:metabolite repair"/>
    <property type="evidence" value="ECO:0007669"/>
    <property type="project" value="TreeGrafter"/>
</dbReference>
<dbReference type="InterPro" id="IPR004443">
    <property type="entry name" value="YjeF_N_dom"/>
</dbReference>
<keyword evidence="10 17" id="KW-0520">NAD</keyword>
<comment type="similarity">
    <text evidence="17">Belongs to the NnrD/CARKD family.</text>
</comment>
<dbReference type="PANTHER" id="PTHR12592">
    <property type="entry name" value="ATP-DEPENDENT (S)-NAD(P)H-HYDRATE DEHYDRATASE FAMILY MEMBER"/>
    <property type="match status" value="1"/>
</dbReference>
<dbReference type="GO" id="GO:0046496">
    <property type="term" value="P:nicotinamide nucleotide metabolic process"/>
    <property type="evidence" value="ECO:0007669"/>
    <property type="project" value="UniProtKB-UniRule"/>
</dbReference>
<dbReference type="SUPFAM" id="SSF64153">
    <property type="entry name" value="YjeF N-terminal domain-like"/>
    <property type="match status" value="1"/>
</dbReference>
<comment type="caution">
    <text evidence="22">The sequence shown here is derived from an EMBL/GenBank/DDBJ whole genome shotgun (WGS) entry which is preliminary data.</text>
</comment>
<evidence type="ECO:0000259" key="20">
    <source>
        <dbReference type="PROSITE" id="PS51383"/>
    </source>
</evidence>
<dbReference type="PROSITE" id="PS51383">
    <property type="entry name" value="YJEF_C_3"/>
    <property type="match status" value="1"/>
</dbReference>
<evidence type="ECO:0000256" key="16">
    <source>
        <dbReference type="ARBA" id="ARBA00049209"/>
    </source>
</evidence>
<dbReference type="GO" id="GO:0005524">
    <property type="term" value="F:ATP binding"/>
    <property type="evidence" value="ECO:0007669"/>
    <property type="project" value="UniProtKB-UniRule"/>
</dbReference>
<dbReference type="GO" id="GO:0052856">
    <property type="term" value="F:NAD(P)HX epimerase activity"/>
    <property type="evidence" value="ECO:0007669"/>
    <property type="project" value="UniProtKB-UniRule"/>
</dbReference>
<comment type="caution">
    <text evidence="18">Lacks conserved residue(s) required for the propagation of feature annotation.</text>
</comment>
<comment type="function">
    <text evidence="18">Catalyzes the epimerization of the S- and R-forms of NAD(P)HX, a damaged form of NAD(P)H that is a result of enzymatic or heat-dependent hydration. This is a prerequisite for the S-specific NAD(P)H-hydrate dehydratase to allow the repair of both epimers of NAD(P)HX.</text>
</comment>
<evidence type="ECO:0000259" key="21">
    <source>
        <dbReference type="PROSITE" id="PS51385"/>
    </source>
</evidence>
<dbReference type="OrthoDB" id="9806925at2"/>
<feature type="binding site" evidence="17">
    <location>
        <position position="277"/>
    </location>
    <ligand>
        <name>(6S)-NADPHX</name>
        <dbReference type="ChEBI" id="CHEBI:64076"/>
    </ligand>
</feature>
<gene>
    <name evidence="18" type="primary">nnrE</name>
    <name evidence="17" type="synonym">nnrD</name>
    <name evidence="22" type="ORF">EDC62_0283</name>
</gene>
<evidence type="ECO:0000256" key="19">
    <source>
        <dbReference type="PIRNR" id="PIRNR017184"/>
    </source>
</evidence>
<sequence>MLRPAVPDPSRPLPLHAVSATRAIEAAAAAILPPHTLMQRAGLAVARLARALAPHARTIWIACGPGNNGGDGLEAAAQLQGLGSSVVVTWLGDPDRASPDTRASLARAQAAGVGFAPAPPDGLTPRDLCIDALLGIGARRAPQGRMAEWIAAMNASAAPTLAVDVPTGLSADTGSTLISGAQSDHLAPGSSVIHAKFTLSLLTLKPGLFTALGRDTAGTVWWDDLDMPPPAESAVAELRATPPRPPRPQASHKGHWGDIAVIGGEGLARRGRGMTGAAQLAATAALHAGAGRVMLCLLDEGALSALPEQAELMLRRFEAIDPQRSTVVCGCGGGEAVQTVLPEVLEHSARLVLDADALNRIAADAELRTRLQRRQQSHRATVLTPHPLEAARLLGTDAHSVQADRIAAARALVAAFGCTVILKGSGSIIAAPDRTPVINTTGNARLATGGTGDVLAGLCGARLAVVPDPFEAAVTAVQEHGAAADHFPPAQALTALRLAQALQP</sequence>
<comment type="catalytic activity">
    <reaction evidence="16 17 19">
        <text>(6S)-NADPHX + ADP = AMP + phosphate + NADPH + H(+)</text>
        <dbReference type="Rhea" id="RHEA:32235"/>
        <dbReference type="ChEBI" id="CHEBI:15378"/>
        <dbReference type="ChEBI" id="CHEBI:43474"/>
        <dbReference type="ChEBI" id="CHEBI:57783"/>
        <dbReference type="ChEBI" id="CHEBI:64076"/>
        <dbReference type="ChEBI" id="CHEBI:456215"/>
        <dbReference type="ChEBI" id="CHEBI:456216"/>
        <dbReference type="EC" id="4.2.1.136"/>
    </reaction>
</comment>
<evidence type="ECO:0000256" key="17">
    <source>
        <dbReference type="HAMAP-Rule" id="MF_01965"/>
    </source>
</evidence>
<evidence type="ECO:0000256" key="6">
    <source>
        <dbReference type="ARBA" id="ARBA00022741"/>
    </source>
</evidence>
<feature type="domain" description="YjeF N-terminal" evidence="21">
    <location>
        <begin position="21"/>
        <end position="233"/>
    </location>
</feature>
<comment type="subunit">
    <text evidence="17">Homotetramer.</text>
</comment>
<organism evidence="22 23">
    <name type="scientific">Tibeticola sediminis</name>
    <dbReference type="NCBI Taxonomy" id="1917811"/>
    <lineage>
        <taxon>Bacteria</taxon>
        <taxon>Pseudomonadati</taxon>
        <taxon>Pseudomonadota</taxon>
        <taxon>Betaproteobacteria</taxon>
        <taxon>Burkholderiales</taxon>
        <taxon>Comamonadaceae</taxon>
        <taxon>Tibeticola</taxon>
    </lineage>
</organism>
<comment type="cofactor">
    <cofactor evidence="18 19">
        <name>K(+)</name>
        <dbReference type="ChEBI" id="CHEBI:29103"/>
    </cofactor>
    <text evidence="18 19">Binds 1 potassium ion per subunit.</text>
</comment>
<protein>
    <recommendedName>
        <fullName evidence="19">Bifunctional NAD(P)H-hydrate repair enzyme</fullName>
    </recommendedName>
    <alternativeName>
        <fullName evidence="19">Nicotinamide nucleotide repair protein</fullName>
    </alternativeName>
    <domain>
        <recommendedName>
            <fullName evidence="19">ADP-dependent (S)-NAD(P)H-hydrate dehydratase</fullName>
            <ecNumber evidence="19">4.2.1.136</ecNumber>
        </recommendedName>
        <alternativeName>
            <fullName evidence="19">ADP-dependent NAD(P)HX dehydratase</fullName>
        </alternativeName>
    </domain>
    <domain>
        <recommendedName>
            <fullName evidence="19">NAD(P)H-hydrate epimerase</fullName>
            <ecNumber evidence="19">5.1.99.6</ecNumber>
        </recommendedName>
    </domain>
</protein>
<comment type="catalytic activity">
    <reaction evidence="2 18 19">
        <text>(6R)-NADPHX = (6S)-NADPHX</text>
        <dbReference type="Rhea" id="RHEA:32227"/>
        <dbReference type="ChEBI" id="CHEBI:64076"/>
        <dbReference type="ChEBI" id="CHEBI:64077"/>
        <dbReference type="EC" id="5.1.99.6"/>
    </reaction>
</comment>
<feature type="binding site" evidence="18">
    <location>
        <position position="68"/>
    </location>
    <ligand>
        <name>K(+)</name>
        <dbReference type="ChEBI" id="CHEBI:29103"/>
    </ligand>
</feature>
<keyword evidence="5 18" id="KW-0479">Metal-binding</keyword>
<comment type="similarity">
    <text evidence="4 19">In the C-terminal section; belongs to the NnrD/CARKD family.</text>
</comment>
<dbReference type="HAMAP" id="MF_01966">
    <property type="entry name" value="NADHX_epimerase"/>
    <property type="match status" value="1"/>
</dbReference>
<dbReference type="EC" id="4.2.1.136" evidence="19"/>
<feature type="binding site" evidence="17">
    <location>
        <position position="453"/>
    </location>
    <ligand>
        <name>(6S)-NADPHX</name>
        <dbReference type="ChEBI" id="CHEBI:64076"/>
    </ligand>
</feature>
<feature type="binding site" evidence="18">
    <location>
        <position position="167"/>
    </location>
    <ligand>
        <name>K(+)</name>
        <dbReference type="ChEBI" id="CHEBI:29103"/>
    </ligand>
</feature>
<dbReference type="NCBIfam" id="TIGR00196">
    <property type="entry name" value="yjeF_cterm"/>
    <property type="match status" value="1"/>
</dbReference>
<dbReference type="RefSeq" id="WP_124219635.1">
    <property type="nucleotide sequence ID" value="NZ_RKQL01000001.1"/>
</dbReference>
<dbReference type="SUPFAM" id="SSF53613">
    <property type="entry name" value="Ribokinase-like"/>
    <property type="match status" value="1"/>
</dbReference>
<feature type="binding site" evidence="18">
    <location>
        <begin position="135"/>
        <end position="141"/>
    </location>
    <ligand>
        <name>(6S)-NADPHX</name>
        <dbReference type="ChEBI" id="CHEBI:64076"/>
    </ligand>
</feature>
<feature type="binding site" evidence="18">
    <location>
        <begin position="67"/>
        <end position="71"/>
    </location>
    <ligand>
        <name>(6S)-NADPHX</name>
        <dbReference type="ChEBI" id="CHEBI:64076"/>
    </ligand>
</feature>
<keyword evidence="22" id="KW-0418">Kinase</keyword>
<evidence type="ECO:0000256" key="13">
    <source>
        <dbReference type="ARBA" id="ARBA00023268"/>
    </source>
</evidence>
<evidence type="ECO:0000256" key="12">
    <source>
        <dbReference type="ARBA" id="ARBA00023239"/>
    </source>
</evidence>
<reference evidence="22 23" key="1">
    <citation type="submission" date="2018-11" db="EMBL/GenBank/DDBJ databases">
        <title>Genomic Encyclopedia of Type Strains, Phase IV (KMG-IV): sequencing the most valuable type-strain genomes for metagenomic binning, comparative biology and taxonomic classification.</title>
        <authorList>
            <person name="Goeker M."/>
        </authorList>
    </citation>
    <scope>NUCLEOTIDE SEQUENCE [LARGE SCALE GENOMIC DNA]</scope>
    <source>
        <strain evidence="22 23">DSM 101684</strain>
    </source>
</reference>
<evidence type="ECO:0000256" key="18">
    <source>
        <dbReference type="HAMAP-Rule" id="MF_01966"/>
    </source>
</evidence>
<dbReference type="GO" id="GO:0016301">
    <property type="term" value="F:kinase activity"/>
    <property type="evidence" value="ECO:0007669"/>
    <property type="project" value="UniProtKB-KW"/>
</dbReference>